<organism evidence="4 5">
    <name type="scientific">Boletus reticuloceps</name>
    <dbReference type="NCBI Taxonomy" id="495285"/>
    <lineage>
        <taxon>Eukaryota</taxon>
        <taxon>Fungi</taxon>
        <taxon>Dikarya</taxon>
        <taxon>Basidiomycota</taxon>
        <taxon>Agaricomycotina</taxon>
        <taxon>Agaricomycetes</taxon>
        <taxon>Agaricomycetidae</taxon>
        <taxon>Boletales</taxon>
        <taxon>Boletineae</taxon>
        <taxon>Boletaceae</taxon>
        <taxon>Boletoideae</taxon>
        <taxon>Boletus</taxon>
    </lineage>
</organism>
<evidence type="ECO:0000313" key="4">
    <source>
        <dbReference type="EMBL" id="KAG6379772.1"/>
    </source>
</evidence>
<dbReference type="InterPro" id="IPR051190">
    <property type="entry name" value="Baculoviral_IAP"/>
</dbReference>
<dbReference type="Proteomes" id="UP000683000">
    <property type="component" value="Unassembled WGS sequence"/>
</dbReference>
<feature type="region of interest" description="Disordered" evidence="3">
    <location>
        <begin position="214"/>
        <end position="252"/>
    </location>
</feature>
<dbReference type="PANTHER" id="PTHR46771">
    <property type="entry name" value="DETERIN"/>
    <property type="match status" value="1"/>
</dbReference>
<feature type="region of interest" description="Disordered" evidence="3">
    <location>
        <begin position="1"/>
        <end position="32"/>
    </location>
</feature>
<accession>A0A8I2YZ24</accession>
<evidence type="ECO:0000256" key="1">
    <source>
        <dbReference type="ARBA" id="ARBA00022723"/>
    </source>
</evidence>
<comment type="caution">
    <text evidence="4">The sequence shown here is derived from an EMBL/GenBank/DDBJ whole genome shotgun (WGS) entry which is preliminary data.</text>
</comment>
<dbReference type="AlphaFoldDB" id="A0A8I2YZ24"/>
<keyword evidence="5" id="KW-1185">Reference proteome</keyword>
<dbReference type="Pfam" id="PF00653">
    <property type="entry name" value="BIR"/>
    <property type="match status" value="2"/>
</dbReference>
<dbReference type="SUPFAM" id="SSF57924">
    <property type="entry name" value="Inhibitor of apoptosis (IAP) repeat"/>
    <property type="match status" value="2"/>
</dbReference>
<dbReference type="OrthoDB" id="2196114at2759"/>
<dbReference type="PANTHER" id="PTHR46771:SF5">
    <property type="entry name" value="DETERIN"/>
    <property type="match status" value="1"/>
</dbReference>
<reference evidence="4" key="1">
    <citation type="submission" date="2021-03" db="EMBL/GenBank/DDBJ databases">
        <title>Evolutionary innovations through gain and loss of genes in the ectomycorrhizal Boletales.</title>
        <authorList>
            <person name="Wu G."/>
            <person name="Miyauchi S."/>
            <person name="Morin E."/>
            <person name="Yang Z.-L."/>
            <person name="Xu J."/>
            <person name="Martin F.M."/>
        </authorList>
    </citation>
    <scope>NUCLEOTIDE SEQUENCE</scope>
    <source>
        <strain evidence="4">BR01</strain>
    </source>
</reference>
<name>A0A8I2YZ24_9AGAM</name>
<dbReference type="GO" id="GO:0046872">
    <property type="term" value="F:metal ion binding"/>
    <property type="evidence" value="ECO:0007669"/>
    <property type="project" value="UniProtKB-KW"/>
</dbReference>
<gene>
    <name evidence="4" type="ORF">JVT61DRAFT_10309</name>
</gene>
<protein>
    <recommendedName>
        <fullName evidence="6">Inhibitor of apoptosis repeat-containing protein</fullName>
    </recommendedName>
</protein>
<keyword evidence="1" id="KW-0479">Metal-binding</keyword>
<sequence>MQSLQTRIDSFQKTKRVKRYPSKSSSSTASVKWPHPPDFKANATTLAEAGFYFSPSWDDRDSVACFLCGKELSDWDSNDDPFEIHYTKCQNSCAWAVVRCGLIEDLDSKGRFVFENKKRLPSSKAMEKARLETFGKIWWPHDGEPGHGATTSIKMARAGFVYTPQAAEDDTVTCLYCNLSLGGWETEDDPVQEHRRRDSKSGATCPFLAFSEQQSEDVSTAVHIADPPPPRAKRGKARATTSTAVVQAPAQD</sequence>
<dbReference type="SMART" id="SM00238">
    <property type="entry name" value="BIR"/>
    <property type="match status" value="2"/>
</dbReference>
<dbReference type="InterPro" id="IPR001370">
    <property type="entry name" value="BIR_rpt"/>
</dbReference>
<evidence type="ECO:0000313" key="5">
    <source>
        <dbReference type="Proteomes" id="UP000683000"/>
    </source>
</evidence>
<evidence type="ECO:0008006" key="6">
    <source>
        <dbReference type="Google" id="ProtNLM"/>
    </source>
</evidence>
<dbReference type="EMBL" id="JAGFBS010000004">
    <property type="protein sequence ID" value="KAG6379772.1"/>
    <property type="molecule type" value="Genomic_DNA"/>
</dbReference>
<dbReference type="Gene3D" id="1.10.1170.10">
    <property type="entry name" value="Inhibitor Of Apoptosis Protein (2mihbC-IAP-1), Chain A"/>
    <property type="match status" value="2"/>
</dbReference>
<dbReference type="CDD" id="cd00022">
    <property type="entry name" value="BIR"/>
    <property type="match status" value="1"/>
</dbReference>
<feature type="compositionally biased region" description="Polar residues" evidence="3">
    <location>
        <begin position="1"/>
        <end position="11"/>
    </location>
</feature>
<evidence type="ECO:0000256" key="2">
    <source>
        <dbReference type="ARBA" id="ARBA00022833"/>
    </source>
</evidence>
<evidence type="ECO:0000256" key="3">
    <source>
        <dbReference type="SAM" id="MobiDB-lite"/>
    </source>
</evidence>
<proteinExistence type="predicted"/>
<keyword evidence="2" id="KW-0862">Zinc</keyword>
<dbReference type="PROSITE" id="PS50143">
    <property type="entry name" value="BIR_REPEAT_2"/>
    <property type="match status" value="2"/>
</dbReference>